<gene>
    <name evidence="2" type="ORF">SCF082_LOCUS49627</name>
</gene>
<reference evidence="2 3" key="1">
    <citation type="submission" date="2024-02" db="EMBL/GenBank/DDBJ databases">
        <authorList>
            <person name="Chen Y."/>
            <person name="Shah S."/>
            <person name="Dougan E. K."/>
            <person name="Thang M."/>
            <person name="Chan C."/>
        </authorList>
    </citation>
    <scope>NUCLEOTIDE SEQUENCE [LARGE SCALE GENOMIC DNA]</scope>
</reference>
<dbReference type="Proteomes" id="UP001642464">
    <property type="component" value="Unassembled WGS sequence"/>
</dbReference>
<feature type="region of interest" description="Disordered" evidence="1">
    <location>
        <begin position="142"/>
        <end position="190"/>
    </location>
</feature>
<comment type="caution">
    <text evidence="2">The sequence shown here is derived from an EMBL/GenBank/DDBJ whole genome shotgun (WGS) entry which is preliminary data.</text>
</comment>
<sequence length="190" mass="20536">GSVPHARRVQRQGGDVQLVGFLQPRLSDDEELCEDSCSAEGIRNGYKVLLNIIQILEQHARVQEAGLGDCKVEPFASEAKELPYCSGTHAQMQGQCTVGAARSAARNGATEDGGEASSCVVQPDEPGAGGFLHPMPPEVIADSTARRARSLEDGEEASSPVPFRRCFSDSFQPLQAEETKIQWPEREGRE</sequence>
<feature type="non-terminal residue" evidence="2">
    <location>
        <position position="190"/>
    </location>
</feature>
<keyword evidence="3" id="KW-1185">Reference proteome</keyword>
<feature type="compositionally biased region" description="Basic and acidic residues" evidence="1">
    <location>
        <begin position="177"/>
        <end position="190"/>
    </location>
</feature>
<name>A0ABP0S2K4_9DINO</name>
<proteinExistence type="predicted"/>
<protein>
    <submittedName>
        <fullName evidence="2">Uncharacterized protein</fullName>
    </submittedName>
</protein>
<dbReference type="EMBL" id="CAXAMM010042756">
    <property type="protein sequence ID" value="CAK9106551.1"/>
    <property type="molecule type" value="Genomic_DNA"/>
</dbReference>
<evidence type="ECO:0000313" key="2">
    <source>
        <dbReference type="EMBL" id="CAK9106551.1"/>
    </source>
</evidence>
<evidence type="ECO:0000313" key="3">
    <source>
        <dbReference type="Proteomes" id="UP001642464"/>
    </source>
</evidence>
<evidence type="ECO:0000256" key="1">
    <source>
        <dbReference type="SAM" id="MobiDB-lite"/>
    </source>
</evidence>
<organism evidence="2 3">
    <name type="scientific">Durusdinium trenchii</name>
    <dbReference type="NCBI Taxonomy" id="1381693"/>
    <lineage>
        <taxon>Eukaryota</taxon>
        <taxon>Sar</taxon>
        <taxon>Alveolata</taxon>
        <taxon>Dinophyceae</taxon>
        <taxon>Suessiales</taxon>
        <taxon>Symbiodiniaceae</taxon>
        <taxon>Durusdinium</taxon>
    </lineage>
</organism>
<feature type="non-terminal residue" evidence="2">
    <location>
        <position position="1"/>
    </location>
</feature>
<accession>A0ABP0S2K4</accession>